<dbReference type="EMBL" id="CYGY02000093">
    <property type="protein sequence ID" value="SIT50752.1"/>
    <property type="molecule type" value="Genomic_DNA"/>
</dbReference>
<reference evidence="1" key="1">
    <citation type="submission" date="2016-12" db="EMBL/GenBank/DDBJ databases">
        <authorList>
            <person name="Moulin L."/>
        </authorList>
    </citation>
    <scope>NUCLEOTIDE SEQUENCE [LARGE SCALE GENOMIC DNA]</scope>
    <source>
        <strain evidence="1">STM 7183</strain>
    </source>
</reference>
<protein>
    <submittedName>
        <fullName evidence="1">Uncharacterized protein</fullName>
    </submittedName>
</protein>
<dbReference type="AlphaFoldDB" id="A0A1N7STU0"/>
<accession>A0A1N7STU0</accession>
<name>A0A1N7STU0_9BURK</name>
<evidence type="ECO:0000313" key="1">
    <source>
        <dbReference type="EMBL" id="SIT50752.1"/>
    </source>
</evidence>
<sequence length="97" mass="10586">MPAEAAMFAQPLSPYPTVGAEYIRRVRDNEEHEVGRKLSPEGLSADHVARLAQATSTEVDRATPVVRRSTVKMAFPHGLEPLGTSVQFTPVQLVGLF</sequence>
<proteinExistence type="predicted"/>
<evidence type="ECO:0000313" key="2">
    <source>
        <dbReference type="Proteomes" id="UP000195569"/>
    </source>
</evidence>
<organism evidence="1 2">
    <name type="scientific">Paraburkholderia piptadeniae</name>
    <dbReference type="NCBI Taxonomy" id="1701573"/>
    <lineage>
        <taxon>Bacteria</taxon>
        <taxon>Pseudomonadati</taxon>
        <taxon>Pseudomonadota</taxon>
        <taxon>Betaproteobacteria</taxon>
        <taxon>Burkholderiales</taxon>
        <taxon>Burkholderiaceae</taxon>
        <taxon>Paraburkholderia</taxon>
    </lineage>
</organism>
<comment type="caution">
    <text evidence="1">The sequence shown here is derived from an EMBL/GenBank/DDBJ whole genome shotgun (WGS) entry which is preliminary data.</text>
</comment>
<keyword evidence="2" id="KW-1185">Reference proteome</keyword>
<dbReference type="Proteomes" id="UP000195569">
    <property type="component" value="Unassembled WGS sequence"/>
</dbReference>
<gene>
    <name evidence="1" type="ORF">BN2476_930050</name>
</gene>